<keyword evidence="8" id="KW-1185">Reference proteome</keyword>
<reference evidence="7 8" key="1">
    <citation type="submission" date="2023-11" db="EMBL/GenBank/DDBJ databases">
        <title>Genome sequence of Microbacterium rhizosphaerae KACC 19337.</title>
        <authorList>
            <person name="Choi H."/>
            <person name="Kim S."/>
            <person name="Kim Y."/>
            <person name="Kwon S.-W."/>
            <person name="Heo J."/>
        </authorList>
    </citation>
    <scope>NUCLEOTIDE SEQUENCE [LARGE SCALE GENOMIC DNA]</scope>
    <source>
        <strain evidence="7 8">KACC 19337</strain>
    </source>
</reference>
<evidence type="ECO:0000256" key="3">
    <source>
        <dbReference type="ARBA" id="ARBA00022630"/>
    </source>
</evidence>
<dbReference type="Pfam" id="PF02852">
    <property type="entry name" value="Pyr_redox_dim"/>
    <property type="match status" value="1"/>
</dbReference>
<accession>A0ABZ0SMP7</accession>
<dbReference type="Proteomes" id="UP001323798">
    <property type="component" value="Chromosome"/>
</dbReference>
<dbReference type="SUPFAM" id="SSF55424">
    <property type="entry name" value="FAD/NAD-linked reductases, dimerisation (C-terminal) domain"/>
    <property type="match status" value="1"/>
</dbReference>
<protein>
    <submittedName>
        <fullName evidence="7">NAD(P)/FAD-dependent oxidoreductase</fullName>
        <ecNumber evidence="7">1.-.-.-</ecNumber>
    </submittedName>
</protein>
<evidence type="ECO:0000256" key="4">
    <source>
        <dbReference type="ARBA" id="ARBA00022827"/>
    </source>
</evidence>
<name>A0ABZ0SMP7_9MICO</name>
<evidence type="ECO:0000259" key="6">
    <source>
        <dbReference type="Pfam" id="PF07992"/>
    </source>
</evidence>
<evidence type="ECO:0000256" key="2">
    <source>
        <dbReference type="ARBA" id="ARBA00007532"/>
    </source>
</evidence>
<comment type="similarity">
    <text evidence="2">Belongs to the class-I pyridine nucleotide-disulfide oxidoreductase family.</text>
</comment>
<dbReference type="EMBL" id="CP139368">
    <property type="protein sequence ID" value="WPR90644.1"/>
    <property type="molecule type" value="Genomic_DNA"/>
</dbReference>
<evidence type="ECO:0000313" key="8">
    <source>
        <dbReference type="Proteomes" id="UP001323798"/>
    </source>
</evidence>
<comment type="cofactor">
    <cofactor evidence="1">
        <name>FAD</name>
        <dbReference type="ChEBI" id="CHEBI:57692"/>
    </cofactor>
</comment>
<gene>
    <name evidence="7" type="ORF">SM116_04960</name>
</gene>
<dbReference type="PANTHER" id="PTHR43014:SF2">
    <property type="entry name" value="MERCURIC REDUCTASE"/>
    <property type="match status" value="1"/>
</dbReference>
<dbReference type="Pfam" id="PF07992">
    <property type="entry name" value="Pyr_redox_2"/>
    <property type="match status" value="1"/>
</dbReference>
<dbReference type="RefSeq" id="WP_320943348.1">
    <property type="nucleotide sequence ID" value="NZ_BAABEU010000011.1"/>
</dbReference>
<dbReference type="InterPro" id="IPR016156">
    <property type="entry name" value="FAD/NAD-linked_Rdtase_dimer_sf"/>
</dbReference>
<dbReference type="InterPro" id="IPR036188">
    <property type="entry name" value="FAD/NAD-bd_sf"/>
</dbReference>
<dbReference type="InterPro" id="IPR004099">
    <property type="entry name" value="Pyr_nucl-diS_OxRdtase_dimer"/>
</dbReference>
<sequence length="446" mass="46541">MTYDYDAIVLGGGSPGEHCAGAIAAGGKRVAVVERELLGGECSYWACIPSKTLLRPGEALAAARTVPGAREAVTGGIDVAQALAWRDFQVSGYDDSGQETWAAGAGIDVVRGHGRLAGPHTMAVGDRTLTAEHIVIATGSTAAIPPVEGLRELPGLWTNREVTGMKEVPARVIVLGAGPVGVEMSQALARFGSSVTLVGHGERVLPREAPSVGDRVLAALKADGIDVRFGDAVHAALEGDEYVLTLADGAELRADRLLAATGRAPRIHDIGLETVGIEPTKKGIPVDDRLSAGDGLWAIGDVTGLWDLTHVGKYQGRVVADNILGRARVADYTAVPRVVFSDPEAAAVGETEGAYVSTTDLGAVARTSTYTRDYEDAGFLTLVSDGHVLTGAFAVGPEAGEWLQQATLAVRAKTPLDVLLDVIQPFPTFSEAYLDGLRDLDAQIRG</sequence>
<dbReference type="EC" id="1.-.-.-" evidence="7"/>
<dbReference type="GO" id="GO:0016491">
    <property type="term" value="F:oxidoreductase activity"/>
    <property type="evidence" value="ECO:0007669"/>
    <property type="project" value="UniProtKB-KW"/>
</dbReference>
<dbReference type="Gene3D" id="3.30.390.30">
    <property type="match status" value="1"/>
</dbReference>
<dbReference type="InterPro" id="IPR023753">
    <property type="entry name" value="FAD/NAD-binding_dom"/>
</dbReference>
<feature type="domain" description="FAD/NAD(P)-binding" evidence="6">
    <location>
        <begin position="5"/>
        <end position="316"/>
    </location>
</feature>
<dbReference type="SUPFAM" id="SSF51905">
    <property type="entry name" value="FAD/NAD(P)-binding domain"/>
    <property type="match status" value="1"/>
</dbReference>
<keyword evidence="3" id="KW-0285">Flavoprotein</keyword>
<organism evidence="7 8">
    <name type="scientific">Microbacterium rhizosphaerae</name>
    <dbReference type="NCBI Taxonomy" id="1678237"/>
    <lineage>
        <taxon>Bacteria</taxon>
        <taxon>Bacillati</taxon>
        <taxon>Actinomycetota</taxon>
        <taxon>Actinomycetes</taxon>
        <taxon>Micrococcales</taxon>
        <taxon>Microbacteriaceae</taxon>
        <taxon>Microbacterium</taxon>
    </lineage>
</organism>
<dbReference type="PRINTS" id="PR00411">
    <property type="entry name" value="PNDRDTASEI"/>
</dbReference>
<dbReference type="PRINTS" id="PR00368">
    <property type="entry name" value="FADPNR"/>
</dbReference>
<evidence type="ECO:0000313" key="7">
    <source>
        <dbReference type="EMBL" id="WPR90644.1"/>
    </source>
</evidence>
<keyword evidence="7" id="KW-0560">Oxidoreductase</keyword>
<dbReference type="InterPro" id="IPR001100">
    <property type="entry name" value="Pyr_nuc-diS_OxRdtase"/>
</dbReference>
<proteinExistence type="inferred from homology"/>
<keyword evidence="4" id="KW-0274">FAD</keyword>
<evidence type="ECO:0000256" key="1">
    <source>
        <dbReference type="ARBA" id="ARBA00001974"/>
    </source>
</evidence>
<evidence type="ECO:0000259" key="5">
    <source>
        <dbReference type="Pfam" id="PF02852"/>
    </source>
</evidence>
<dbReference type="PIRSF" id="PIRSF000350">
    <property type="entry name" value="Mercury_reductase_MerA"/>
    <property type="match status" value="1"/>
</dbReference>
<feature type="domain" description="Pyridine nucleotide-disulphide oxidoreductase dimerisation" evidence="5">
    <location>
        <begin position="335"/>
        <end position="433"/>
    </location>
</feature>
<dbReference type="Gene3D" id="3.50.50.60">
    <property type="entry name" value="FAD/NAD(P)-binding domain"/>
    <property type="match status" value="2"/>
</dbReference>
<dbReference type="PANTHER" id="PTHR43014">
    <property type="entry name" value="MERCURIC REDUCTASE"/>
    <property type="match status" value="1"/>
</dbReference>